<dbReference type="InterPro" id="IPR007813">
    <property type="entry name" value="PilN"/>
</dbReference>
<evidence type="ECO:0000313" key="2">
    <source>
        <dbReference type="EMBL" id="PLW86296.1"/>
    </source>
</evidence>
<keyword evidence="1" id="KW-0472">Membrane</keyword>
<keyword evidence="3" id="KW-1185">Reference proteome</keyword>
<comment type="caution">
    <text evidence="2">The sequence shown here is derived from an EMBL/GenBank/DDBJ whole genome shotgun (WGS) entry which is preliminary data.</text>
</comment>
<evidence type="ECO:0000313" key="3">
    <source>
        <dbReference type="Proteomes" id="UP000235162"/>
    </source>
</evidence>
<organism evidence="2 3">
    <name type="scientific">Halioglobus japonicus</name>
    <dbReference type="NCBI Taxonomy" id="930805"/>
    <lineage>
        <taxon>Bacteria</taxon>
        <taxon>Pseudomonadati</taxon>
        <taxon>Pseudomonadota</taxon>
        <taxon>Gammaproteobacteria</taxon>
        <taxon>Cellvibrionales</taxon>
        <taxon>Halieaceae</taxon>
        <taxon>Halioglobus</taxon>
    </lineage>
</organism>
<dbReference type="EMBL" id="PKUR01000002">
    <property type="protein sequence ID" value="PLW86296.1"/>
    <property type="molecule type" value="Genomic_DNA"/>
</dbReference>
<name>A0AAP8SNB3_9GAMM</name>
<dbReference type="KEGG" id="hja:BST95_08615"/>
<proteinExistence type="predicted"/>
<dbReference type="AlphaFoldDB" id="A0AAP8SNB3"/>
<dbReference type="RefSeq" id="WP_084198917.1">
    <property type="nucleotide sequence ID" value="NZ_BMYL01000002.1"/>
</dbReference>
<evidence type="ECO:0000256" key="1">
    <source>
        <dbReference type="SAM" id="Phobius"/>
    </source>
</evidence>
<dbReference type="Pfam" id="PF05137">
    <property type="entry name" value="PilN"/>
    <property type="match status" value="1"/>
</dbReference>
<reference evidence="2 3" key="1">
    <citation type="submission" date="2018-01" db="EMBL/GenBank/DDBJ databases">
        <title>The draft genome sequence of Halioglobus japonicus S1-36.</title>
        <authorList>
            <person name="Du Z.-J."/>
            <person name="Shi M.-J."/>
        </authorList>
    </citation>
    <scope>NUCLEOTIDE SEQUENCE [LARGE SCALE GENOMIC DNA]</scope>
    <source>
        <strain evidence="2 3">S1-36</strain>
    </source>
</reference>
<accession>A0AAP8SNB3</accession>
<protein>
    <submittedName>
        <fullName evidence="2">General secretion pathway protein GspL</fullName>
    </submittedName>
</protein>
<gene>
    <name evidence="2" type="ORF">C0029_07660</name>
</gene>
<feature type="transmembrane region" description="Helical" evidence="1">
    <location>
        <begin position="184"/>
        <end position="208"/>
    </location>
</feature>
<keyword evidence="1" id="KW-0812">Transmembrane</keyword>
<dbReference type="Proteomes" id="UP000235162">
    <property type="component" value="Unassembled WGS sequence"/>
</dbReference>
<sequence length="336" mass="36914">MFESEQNWELFGYDMRNVGRHFSAAWRDFLWAYDSPVRHRLDEAVRLQSADGVSFYQAGDVCDDVSAQCSAVLLPDDLVLDRLLRMPLAVESELPSVIALEVNANSPFSADDTAYGWRVVGRDEQNLQVALAIVSRSAAMTYVAQQYGSHDPHAQELWVNSNGVKVVIEGFGEGKRLERYRRRLLWVSGLLGGAALVFLLAIAISAGLKNIELGAVQEIAQTTQRDTANASQMRAALGQANEAIAVINELQIAHPSAHLELARLTALVGDDAYIERFSMNGTNIDLRGRAVDASSLMQLLTEQGVYRSVSAASPIRRAPGQEKEQFHLKISMGEPG</sequence>
<keyword evidence="1" id="KW-1133">Transmembrane helix</keyword>